<dbReference type="SUPFAM" id="SSF53448">
    <property type="entry name" value="Nucleotide-diphospho-sugar transferases"/>
    <property type="match status" value="1"/>
</dbReference>
<dbReference type="AlphaFoldDB" id="A0A7C0VA53"/>
<feature type="domain" description="Glycosyltransferase 2-like" evidence="4">
    <location>
        <begin position="6"/>
        <end position="170"/>
    </location>
</feature>
<keyword evidence="3" id="KW-0808">Transferase</keyword>
<dbReference type="PANTHER" id="PTHR43398:SF1">
    <property type="entry name" value="DOLICHOL-PHOSPHATE MANNOSYLTRANSFERASE SUBUNIT 1"/>
    <property type="match status" value="1"/>
</dbReference>
<dbReference type="Gene3D" id="3.90.550.10">
    <property type="entry name" value="Spore Coat Polysaccharide Biosynthesis Protein SpsA, Chain A"/>
    <property type="match status" value="1"/>
</dbReference>
<dbReference type="GO" id="GO:0016020">
    <property type="term" value="C:membrane"/>
    <property type="evidence" value="ECO:0007669"/>
    <property type="project" value="GOC"/>
</dbReference>
<dbReference type="FunFam" id="3.90.550.10:FF:000122">
    <property type="entry name" value="Dolichol-phosphate mannosyltransferase subunit 1"/>
    <property type="match status" value="1"/>
</dbReference>
<dbReference type="CDD" id="cd06442">
    <property type="entry name" value="DPM1_like"/>
    <property type="match status" value="1"/>
</dbReference>
<protein>
    <submittedName>
        <fullName evidence="5">Polyprenol monophosphomannose synthase</fullName>
    </submittedName>
</protein>
<dbReference type="GO" id="GO:0009247">
    <property type="term" value="P:glycolipid biosynthetic process"/>
    <property type="evidence" value="ECO:0007669"/>
    <property type="project" value="TreeGrafter"/>
</dbReference>
<dbReference type="GO" id="GO:0004582">
    <property type="term" value="F:dolichyl-phosphate beta-D-mannosyltransferase activity"/>
    <property type="evidence" value="ECO:0007669"/>
    <property type="project" value="InterPro"/>
</dbReference>
<dbReference type="InterPro" id="IPR039528">
    <property type="entry name" value="DPM1-like"/>
</dbReference>
<keyword evidence="2" id="KW-0328">Glycosyltransferase</keyword>
<reference evidence="5" key="1">
    <citation type="journal article" date="2020" name="mSystems">
        <title>Genome- and Community-Level Interaction Insights into Carbon Utilization and Element Cycling Functions of Hydrothermarchaeota in Hydrothermal Sediment.</title>
        <authorList>
            <person name="Zhou Z."/>
            <person name="Liu Y."/>
            <person name="Xu W."/>
            <person name="Pan J."/>
            <person name="Luo Z.H."/>
            <person name="Li M."/>
        </authorList>
    </citation>
    <scope>NUCLEOTIDE SEQUENCE [LARGE SCALE GENOMIC DNA]</scope>
    <source>
        <strain evidence="5">HyVt-102</strain>
    </source>
</reference>
<organism evidence="5">
    <name type="scientific">candidate division WOR-3 bacterium</name>
    <dbReference type="NCBI Taxonomy" id="2052148"/>
    <lineage>
        <taxon>Bacteria</taxon>
        <taxon>Bacteria division WOR-3</taxon>
    </lineage>
</organism>
<evidence type="ECO:0000313" key="5">
    <source>
        <dbReference type="EMBL" id="HDI82807.1"/>
    </source>
</evidence>
<dbReference type="Proteomes" id="UP000885847">
    <property type="component" value="Unassembled WGS sequence"/>
</dbReference>
<evidence type="ECO:0000256" key="1">
    <source>
        <dbReference type="ARBA" id="ARBA00006739"/>
    </source>
</evidence>
<evidence type="ECO:0000256" key="3">
    <source>
        <dbReference type="ARBA" id="ARBA00022679"/>
    </source>
</evidence>
<sequence>MNRGLVIIPTYNERENIESIIREVLKQNIPVDVLVVDDNSPDGTGDIVRRLQKRDGRIHLIERSGKLGLGTAYIEGFKWAIKSGYDFVFEMDADFSHNPNDLPRVYHALNDFDLVIGSRYIRGIRVENWPLSRKLLSYSANLFARFVTGVPVRDLTAGFKGIRSSVLKKLDLEKIKADGYGFQIEVHYYTYWNGFRVKEIPIVFVDRRAGKSKMSKQIIKEAFQVVILLGIKRFMRWK</sequence>
<dbReference type="PANTHER" id="PTHR43398">
    <property type="entry name" value="DOLICHOL-PHOSPHATE MANNOSYLTRANSFERASE SUBUNIT 1"/>
    <property type="match status" value="1"/>
</dbReference>
<gene>
    <name evidence="5" type="ORF">ENF18_03330</name>
</gene>
<evidence type="ECO:0000259" key="4">
    <source>
        <dbReference type="Pfam" id="PF00535"/>
    </source>
</evidence>
<name>A0A7C0VA53_UNCW3</name>
<dbReference type="Pfam" id="PF00535">
    <property type="entry name" value="Glycos_transf_2"/>
    <property type="match status" value="1"/>
</dbReference>
<proteinExistence type="inferred from homology"/>
<comment type="similarity">
    <text evidence="1">Belongs to the glycosyltransferase 2 family.</text>
</comment>
<dbReference type="InterPro" id="IPR029044">
    <property type="entry name" value="Nucleotide-diphossugar_trans"/>
</dbReference>
<dbReference type="EMBL" id="DQWE01000160">
    <property type="protein sequence ID" value="HDI82807.1"/>
    <property type="molecule type" value="Genomic_DNA"/>
</dbReference>
<accession>A0A7C0VA53</accession>
<comment type="caution">
    <text evidence="5">The sequence shown here is derived from an EMBL/GenBank/DDBJ whole genome shotgun (WGS) entry which is preliminary data.</text>
</comment>
<dbReference type="InterPro" id="IPR001173">
    <property type="entry name" value="Glyco_trans_2-like"/>
</dbReference>
<evidence type="ECO:0000256" key="2">
    <source>
        <dbReference type="ARBA" id="ARBA00022676"/>
    </source>
</evidence>